<evidence type="ECO:0000256" key="1">
    <source>
        <dbReference type="ARBA" id="ARBA00005257"/>
    </source>
</evidence>
<dbReference type="Gene3D" id="3.10.290.70">
    <property type="match status" value="2"/>
</dbReference>
<dbReference type="InterPro" id="IPR001047">
    <property type="entry name" value="Ribosomal_eS8"/>
</dbReference>
<dbReference type="Pfam" id="PF01201">
    <property type="entry name" value="Ribosomal_S8e"/>
    <property type="match status" value="1"/>
</dbReference>
<evidence type="ECO:0000313" key="4">
    <source>
        <dbReference type="EMBL" id="KAF7364053.1"/>
    </source>
</evidence>
<keyword evidence="5" id="KW-1185">Reference proteome</keyword>
<evidence type="ECO:0000313" key="5">
    <source>
        <dbReference type="Proteomes" id="UP000623467"/>
    </source>
</evidence>
<dbReference type="Proteomes" id="UP000623467">
    <property type="component" value="Unassembled WGS sequence"/>
</dbReference>
<accession>A0A8H6YMU2</accession>
<organism evidence="4 5">
    <name type="scientific">Mycena sanguinolenta</name>
    <dbReference type="NCBI Taxonomy" id="230812"/>
    <lineage>
        <taxon>Eukaryota</taxon>
        <taxon>Fungi</taxon>
        <taxon>Dikarya</taxon>
        <taxon>Basidiomycota</taxon>
        <taxon>Agaricomycotina</taxon>
        <taxon>Agaricomycetes</taxon>
        <taxon>Agaricomycetidae</taxon>
        <taxon>Agaricales</taxon>
        <taxon>Marasmiineae</taxon>
        <taxon>Mycenaceae</taxon>
        <taxon>Mycena</taxon>
    </lineage>
</organism>
<proteinExistence type="inferred from homology"/>
<gene>
    <name evidence="4" type="ORF">MSAN_01064000</name>
</gene>
<dbReference type="GO" id="GO:0005840">
    <property type="term" value="C:ribosome"/>
    <property type="evidence" value="ECO:0007669"/>
    <property type="project" value="UniProtKB-KW"/>
</dbReference>
<reference evidence="4" key="1">
    <citation type="submission" date="2020-05" db="EMBL/GenBank/DDBJ databases">
        <title>Mycena genomes resolve the evolution of fungal bioluminescence.</title>
        <authorList>
            <person name="Tsai I.J."/>
        </authorList>
    </citation>
    <scope>NUCLEOTIDE SEQUENCE</scope>
    <source>
        <strain evidence="4">160909Yilan</strain>
    </source>
</reference>
<dbReference type="InterPro" id="IPR022309">
    <property type="entry name" value="Ribosomal_Se8/biogenesis_NSA2"/>
</dbReference>
<dbReference type="PANTHER" id="PTHR10394">
    <property type="entry name" value="40S RIBOSOMAL PROTEIN S8"/>
    <property type="match status" value="1"/>
</dbReference>
<dbReference type="OrthoDB" id="1703270at2759"/>
<dbReference type="AlphaFoldDB" id="A0A8H6YMU2"/>
<protein>
    <submittedName>
        <fullName evidence="4">40S ribosomal protein S8</fullName>
    </submittedName>
</protein>
<dbReference type="EMBL" id="JACAZH010000007">
    <property type="protein sequence ID" value="KAF7364053.1"/>
    <property type="molecule type" value="Genomic_DNA"/>
</dbReference>
<dbReference type="GO" id="GO:0006412">
    <property type="term" value="P:translation"/>
    <property type="evidence" value="ECO:0007669"/>
    <property type="project" value="InterPro"/>
</dbReference>
<comment type="similarity">
    <text evidence="1">Belongs to the eukaryotic ribosomal protein eS8 family.</text>
</comment>
<dbReference type="GO" id="GO:0003735">
    <property type="term" value="F:structural constituent of ribosome"/>
    <property type="evidence" value="ECO:0007669"/>
    <property type="project" value="InterPro"/>
</dbReference>
<keyword evidence="3" id="KW-0687">Ribonucleoprotein</keyword>
<comment type="caution">
    <text evidence="4">The sequence shown here is derived from an EMBL/GenBank/DDBJ whole genome shotgun (WGS) entry which is preliminary data.</text>
</comment>
<dbReference type="GO" id="GO:1990904">
    <property type="term" value="C:ribonucleoprotein complex"/>
    <property type="evidence" value="ECO:0007669"/>
    <property type="project" value="UniProtKB-KW"/>
</dbReference>
<sequence length="322" mass="36113">MPESAHSLPDALSGVLVGTAVSRWSSLNVRTNRTGVWHCVAPDQFGLLFRPCPTTLARIPQVLLLLVVLPIPESSKASPAPQLKHSGTGVSQAYYYRKKTIRGSSSVASPRTPSRRKHTHAVCIHGGNTKYRALCLESGNFSEFIHYVYNASNNELVRTSTLIKSTIIQVDATLFRQWYETHVLYPTYHQERQSIRPLRRHLYRRSHRAREAVQARPTQSVVQEATIDALLEAQLAVGRLYSYISSRPSQSGCADYYILEGKELGFYLRKLRTGKQKHAGLIHFKVYDASNELAATNFLVLLDPETALGALHTVADSLYYFS</sequence>
<evidence type="ECO:0000256" key="3">
    <source>
        <dbReference type="ARBA" id="ARBA00023274"/>
    </source>
</evidence>
<name>A0A8H6YMU2_9AGAR</name>
<keyword evidence="2 4" id="KW-0689">Ribosomal protein</keyword>
<evidence type="ECO:0000256" key="2">
    <source>
        <dbReference type="ARBA" id="ARBA00022980"/>
    </source>
</evidence>